<dbReference type="Pfam" id="PF14226">
    <property type="entry name" value="DIOX_N"/>
    <property type="match status" value="1"/>
</dbReference>
<evidence type="ECO:0000313" key="8">
    <source>
        <dbReference type="Proteomes" id="UP001180020"/>
    </source>
</evidence>
<protein>
    <submittedName>
        <fullName evidence="7">Gibberellin 20 oxidase 1</fullName>
    </submittedName>
</protein>
<keyword evidence="3 5" id="KW-0560">Oxidoreductase</keyword>
<evidence type="ECO:0000256" key="5">
    <source>
        <dbReference type="RuleBase" id="RU003682"/>
    </source>
</evidence>
<reference evidence="7" key="2">
    <citation type="submission" date="2023-06" db="EMBL/GenBank/DDBJ databases">
        <authorList>
            <person name="Ma L."/>
            <person name="Liu K.-W."/>
            <person name="Li Z."/>
            <person name="Hsiao Y.-Y."/>
            <person name="Qi Y."/>
            <person name="Fu T."/>
            <person name="Tang G."/>
            <person name="Zhang D."/>
            <person name="Sun W.-H."/>
            <person name="Liu D.-K."/>
            <person name="Li Y."/>
            <person name="Chen G.-Z."/>
            <person name="Liu X.-D."/>
            <person name="Liao X.-Y."/>
            <person name="Jiang Y.-T."/>
            <person name="Yu X."/>
            <person name="Hao Y."/>
            <person name="Huang J."/>
            <person name="Zhao X.-W."/>
            <person name="Ke S."/>
            <person name="Chen Y.-Y."/>
            <person name="Wu W.-L."/>
            <person name="Hsu J.-L."/>
            <person name="Lin Y.-F."/>
            <person name="Huang M.-D."/>
            <person name="Li C.-Y."/>
            <person name="Huang L."/>
            <person name="Wang Z.-W."/>
            <person name="Zhao X."/>
            <person name="Zhong W.-Y."/>
            <person name="Peng D.-H."/>
            <person name="Ahmad S."/>
            <person name="Lan S."/>
            <person name="Zhang J.-S."/>
            <person name="Tsai W.-C."/>
            <person name="Van De Peer Y."/>
            <person name="Liu Z.-J."/>
        </authorList>
    </citation>
    <scope>NUCLEOTIDE SEQUENCE</scope>
    <source>
        <strain evidence="7">CP</strain>
        <tissue evidence="7">Leaves</tissue>
    </source>
</reference>
<dbReference type="SUPFAM" id="SSF51197">
    <property type="entry name" value="Clavaminate synthase-like"/>
    <property type="match status" value="1"/>
</dbReference>
<dbReference type="Gene3D" id="2.60.120.330">
    <property type="entry name" value="B-lactam Antibiotic, Isopenicillin N Synthase, Chain"/>
    <property type="match status" value="1"/>
</dbReference>
<dbReference type="InterPro" id="IPR005123">
    <property type="entry name" value="Oxoglu/Fe-dep_dioxygenase_dom"/>
</dbReference>
<evidence type="ECO:0000256" key="4">
    <source>
        <dbReference type="ARBA" id="ARBA00023004"/>
    </source>
</evidence>
<keyword evidence="4 5" id="KW-0408">Iron</keyword>
<evidence type="ECO:0000256" key="2">
    <source>
        <dbReference type="ARBA" id="ARBA00022723"/>
    </source>
</evidence>
<dbReference type="PANTHER" id="PTHR47990">
    <property type="entry name" value="2-OXOGLUTARATE (2OG) AND FE(II)-DEPENDENT OXYGENASE SUPERFAMILY PROTEIN-RELATED"/>
    <property type="match status" value="1"/>
</dbReference>
<dbReference type="PROSITE" id="PS51471">
    <property type="entry name" value="FE2OG_OXY"/>
    <property type="match status" value="1"/>
</dbReference>
<evidence type="ECO:0000313" key="7">
    <source>
        <dbReference type="EMBL" id="KAK1307244.1"/>
    </source>
</evidence>
<dbReference type="GO" id="GO:0046872">
    <property type="term" value="F:metal ion binding"/>
    <property type="evidence" value="ECO:0007669"/>
    <property type="project" value="UniProtKB-KW"/>
</dbReference>
<keyword evidence="2 5" id="KW-0479">Metal-binding</keyword>
<comment type="cofactor">
    <cofactor evidence="1">
        <name>L-ascorbate</name>
        <dbReference type="ChEBI" id="CHEBI:38290"/>
    </cofactor>
</comment>
<accession>A0AAV9E1X2</accession>
<gene>
    <name evidence="7" type="primary">20ox1</name>
    <name evidence="7" type="ORF">QJS10_CPA10g00476</name>
</gene>
<dbReference type="Pfam" id="PF03171">
    <property type="entry name" value="2OG-FeII_Oxy"/>
    <property type="match status" value="1"/>
</dbReference>
<dbReference type="Proteomes" id="UP001180020">
    <property type="component" value="Unassembled WGS sequence"/>
</dbReference>
<reference evidence="7" key="1">
    <citation type="journal article" date="2023" name="Nat. Commun.">
        <title>Diploid and tetraploid genomes of Acorus and the evolution of monocots.</title>
        <authorList>
            <person name="Ma L."/>
            <person name="Liu K.W."/>
            <person name="Li Z."/>
            <person name="Hsiao Y.Y."/>
            <person name="Qi Y."/>
            <person name="Fu T."/>
            <person name="Tang G.D."/>
            <person name="Zhang D."/>
            <person name="Sun W.H."/>
            <person name="Liu D.K."/>
            <person name="Li Y."/>
            <person name="Chen G.Z."/>
            <person name="Liu X.D."/>
            <person name="Liao X.Y."/>
            <person name="Jiang Y.T."/>
            <person name="Yu X."/>
            <person name="Hao Y."/>
            <person name="Huang J."/>
            <person name="Zhao X.W."/>
            <person name="Ke S."/>
            <person name="Chen Y.Y."/>
            <person name="Wu W.L."/>
            <person name="Hsu J.L."/>
            <person name="Lin Y.F."/>
            <person name="Huang M.D."/>
            <person name="Li C.Y."/>
            <person name="Huang L."/>
            <person name="Wang Z.W."/>
            <person name="Zhao X."/>
            <person name="Zhong W.Y."/>
            <person name="Peng D.H."/>
            <person name="Ahmad S."/>
            <person name="Lan S."/>
            <person name="Zhang J.S."/>
            <person name="Tsai W.C."/>
            <person name="Van de Peer Y."/>
            <person name="Liu Z.J."/>
        </authorList>
    </citation>
    <scope>NUCLEOTIDE SEQUENCE</scope>
    <source>
        <strain evidence="7">CP</strain>
    </source>
</reference>
<evidence type="ECO:0000256" key="3">
    <source>
        <dbReference type="ARBA" id="ARBA00023002"/>
    </source>
</evidence>
<organism evidence="7 8">
    <name type="scientific">Acorus calamus</name>
    <name type="common">Sweet flag</name>
    <dbReference type="NCBI Taxonomy" id="4465"/>
    <lineage>
        <taxon>Eukaryota</taxon>
        <taxon>Viridiplantae</taxon>
        <taxon>Streptophyta</taxon>
        <taxon>Embryophyta</taxon>
        <taxon>Tracheophyta</taxon>
        <taxon>Spermatophyta</taxon>
        <taxon>Magnoliopsida</taxon>
        <taxon>Liliopsida</taxon>
        <taxon>Acoraceae</taxon>
        <taxon>Acorus</taxon>
    </lineage>
</organism>
<dbReference type="InterPro" id="IPR026992">
    <property type="entry name" value="DIOX_N"/>
</dbReference>
<comment type="caution">
    <text evidence="7">The sequence shown here is derived from an EMBL/GenBank/DDBJ whole genome shotgun (WGS) entry which is preliminary data.</text>
</comment>
<evidence type="ECO:0000256" key="1">
    <source>
        <dbReference type="ARBA" id="ARBA00001961"/>
    </source>
</evidence>
<dbReference type="AlphaFoldDB" id="A0AAV9E1X2"/>
<dbReference type="EMBL" id="JAUJYO010000010">
    <property type="protein sequence ID" value="KAK1307244.1"/>
    <property type="molecule type" value="Genomic_DNA"/>
</dbReference>
<dbReference type="InterPro" id="IPR044861">
    <property type="entry name" value="IPNS-like_FE2OG_OXY"/>
</dbReference>
<comment type="similarity">
    <text evidence="5">Belongs to the iron/ascorbate-dependent oxidoreductase family.</text>
</comment>
<sequence length="332" mass="36600">MDSETPIQIPVFDLSKGAQTLAQGARARAYNNACRDVCEALARFGCFEAAYDGLPDGLRDDMFEAMRQAFDLPEEAKRRNTSDKPYFGRTGRSAISPLYESLGVEGAEEFEKAKEFTQLLWPGGNNFFCETLNSVSAKLLELNLIVTKMIFHGLGVPYDAAAAVSESSIFRVMKYDAPSAVGSAVVLVPHTDKNTLTVLVQQGGVQGLEVLVDGDRWVPLAPRDGYFVVIAGEILKLWLEWQAWSNGRLTAAKHRVVLTPEKDRYSFGSFTLPETSSVVKPPEELVDEAHPPRYKPFEFLGYLRHVEANARTMYLSGEDSIDVYATAAAASV</sequence>
<dbReference type="InterPro" id="IPR027443">
    <property type="entry name" value="IPNS-like_sf"/>
</dbReference>
<dbReference type="GO" id="GO:0016491">
    <property type="term" value="F:oxidoreductase activity"/>
    <property type="evidence" value="ECO:0007669"/>
    <property type="project" value="UniProtKB-KW"/>
</dbReference>
<feature type="domain" description="Fe2OG dioxygenase" evidence="6">
    <location>
        <begin position="165"/>
        <end position="273"/>
    </location>
</feature>
<evidence type="ECO:0000259" key="6">
    <source>
        <dbReference type="PROSITE" id="PS51471"/>
    </source>
</evidence>
<name>A0AAV9E1X2_ACOCL</name>
<dbReference type="InterPro" id="IPR050231">
    <property type="entry name" value="Iron_ascorbate_oxido_reductase"/>
</dbReference>
<keyword evidence="8" id="KW-1185">Reference proteome</keyword>
<proteinExistence type="inferred from homology"/>